<dbReference type="InterPro" id="IPR010872">
    <property type="entry name" value="MDMPI_C-term_domain"/>
</dbReference>
<evidence type="ECO:0000313" key="4">
    <source>
        <dbReference type="Proteomes" id="UP000006281"/>
    </source>
</evidence>
<dbReference type="PANTHER" id="PTHR40758:SF1">
    <property type="entry name" value="CONSERVED PROTEIN"/>
    <property type="match status" value="1"/>
</dbReference>
<accession>K0JR98</accession>
<evidence type="ECO:0000259" key="1">
    <source>
        <dbReference type="Pfam" id="PF07398"/>
    </source>
</evidence>
<dbReference type="NCBIfam" id="TIGR03083">
    <property type="entry name" value="maleylpyruvate isomerase family mycothiol-dependent enzyme"/>
    <property type="match status" value="1"/>
</dbReference>
<dbReference type="InterPro" id="IPR024344">
    <property type="entry name" value="MDMPI_metal-binding"/>
</dbReference>
<dbReference type="GO" id="GO:0046872">
    <property type="term" value="F:metal ion binding"/>
    <property type="evidence" value="ECO:0007669"/>
    <property type="project" value="InterPro"/>
</dbReference>
<dbReference type="eggNOG" id="COG3550">
    <property type="taxonomic scope" value="Bacteria"/>
</dbReference>
<evidence type="ECO:0000313" key="3">
    <source>
        <dbReference type="EMBL" id="CCH27847.1"/>
    </source>
</evidence>
<dbReference type="PATRIC" id="fig|1179773.3.peg.526"/>
<dbReference type="Pfam" id="PF11716">
    <property type="entry name" value="MDMPI_N"/>
    <property type="match status" value="1"/>
</dbReference>
<evidence type="ECO:0000259" key="2">
    <source>
        <dbReference type="Pfam" id="PF11716"/>
    </source>
</evidence>
<dbReference type="HOGENOM" id="CLU_070584_1_0_11"/>
<evidence type="ECO:0008006" key="5">
    <source>
        <dbReference type="Google" id="ProtNLM"/>
    </source>
</evidence>
<feature type="domain" description="MDMPI C-terminal" evidence="1">
    <location>
        <begin position="142"/>
        <end position="234"/>
    </location>
</feature>
<dbReference type="InterPro" id="IPR034660">
    <property type="entry name" value="DinB/YfiT-like"/>
</dbReference>
<name>K0JR98_SACES</name>
<protein>
    <recommendedName>
        <fullName evidence="5">Mycothiol-dependent maleylpyruvate isomerase metal-binding domain-containing protein</fullName>
    </recommendedName>
</protein>
<feature type="domain" description="Mycothiol-dependent maleylpyruvate isomerase metal-binding" evidence="2">
    <location>
        <begin position="14"/>
        <end position="130"/>
    </location>
</feature>
<dbReference type="PANTHER" id="PTHR40758">
    <property type="entry name" value="CONSERVED PROTEIN"/>
    <property type="match status" value="1"/>
</dbReference>
<dbReference type="EMBL" id="HE804045">
    <property type="protein sequence ID" value="CCH27847.1"/>
    <property type="molecule type" value="Genomic_DNA"/>
</dbReference>
<dbReference type="OrthoDB" id="3671213at2"/>
<sequence length="242" mass="26261">MGIDYLAVLERYGEAFADAVDGNLDRPVPSCPGWTVDDLVAHLAAVQGWWLSVLLAKGPMPDPAVARRAGETGPDRVAGWREITARYQAVQHEYGGEPAVWVPWGAGLDTAAAVAWRQAHELVVHCWDAQNAVGAAARIPEELAADGVDEFADHFLGAREWGREPAEVAFVTPERTWSLGSPDAAGAVRRGVSAVRRGRAVTVTGTAEEVYLLVWGRLTAEQVRVTGDRELLDRLLTWPDVH</sequence>
<organism evidence="3 4">
    <name type="scientific">Saccharothrix espanaensis (strain ATCC 51144 / DSM 44229 / JCM 9112 / NBRC 15066 / NRRL 15764)</name>
    <dbReference type="NCBI Taxonomy" id="1179773"/>
    <lineage>
        <taxon>Bacteria</taxon>
        <taxon>Bacillati</taxon>
        <taxon>Actinomycetota</taxon>
        <taxon>Actinomycetes</taxon>
        <taxon>Pseudonocardiales</taxon>
        <taxon>Pseudonocardiaceae</taxon>
        <taxon>Saccharothrix</taxon>
    </lineage>
</organism>
<proteinExistence type="predicted"/>
<reference evidence="3 4" key="1">
    <citation type="journal article" date="2012" name="BMC Genomics">
        <title>Complete genome sequence of Saccharothrix espanaensis DSM 44229T and comparison to the other completely sequenced Pseudonocardiaceae.</title>
        <authorList>
            <person name="Strobel T."/>
            <person name="Al-Dilaimi A."/>
            <person name="Blom J."/>
            <person name="Gessner A."/>
            <person name="Kalinowski J."/>
            <person name="Luzhetska M."/>
            <person name="Puhler A."/>
            <person name="Szczepanowski R."/>
            <person name="Bechthold A."/>
            <person name="Ruckert C."/>
        </authorList>
    </citation>
    <scope>NUCLEOTIDE SEQUENCE [LARGE SCALE GENOMIC DNA]</scope>
    <source>
        <strain evidence="4">ATCC 51144 / DSM 44229 / JCM 9112 / NBRC 15066 / NRRL 15764</strain>
    </source>
</reference>
<dbReference type="RefSeq" id="WP_015097961.1">
    <property type="nucleotide sequence ID" value="NC_019673.1"/>
</dbReference>
<dbReference type="STRING" id="1179773.BN6_05160"/>
<dbReference type="InterPro" id="IPR017517">
    <property type="entry name" value="Maleyloyr_isom"/>
</dbReference>
<dbReference type="Pfam" id="PF07398">
    <property type="entry name" value="MDMPI_C"/>
    <property type="match status" value="1"/>
</dbReference>
<dbReference type="GO" id="GO:0005886">
    <property type="term" value="C:plasma membrane"/>
    <property type="evidence" value="ECO:0007669"/>
    <property type="project" value="TreeGrafter"/>
</dbReference>
<gene>
    <name evidence="3" type="ordered locus">BN6_05160</name>
</gene>
<dbReference type="Gene3D" id="1.20.120.450">
    <property type="entry name" value="dinb family like domain"/>
    <property type="match status" value="1"/>
</dbReference>
<dbReference type="SUPFAM" id="SSF109854">
    <property type="entry name" value="DinB/YfiT-like putative metalloenzymes"/>
    <property type="match status" value="1"/>
</dbReference>
<dbReference type="AlphaFoldDB" id="K0JR98"/>
<dbReference type="KEGG" id="sesp:BN6_05160"/>
<keyword evidence="4" id="KW-1185">Reference proteome</keyword>
<dbReference type="Proteomes" id="UP000006281">
    <property type="component" value="Chromosome"/>
</dbReference>
<dbReference type="BioCyc" id="SESP1179773:BN6_RS02555-MONOMER"/>